<evidence type="ECO:0000313" key="9">
    <source>
        <dbReference type="EMBL" id="BBB01984.1"/>
    </source>
</evidence>
<dbReference type="SUPFAM" id="SSF90123">
    <property type="entry name" value="ABC transporter transmembrane region"/>
    <property type="match status" value="1"/>
</dbReference>
<evidence type="ECO:0000259" key="8">
    <source>
        <dbReference type="PROSITE" id="PS50893"/>
    </source>
</evidence>
<dbReference type="InterPro" id="IPR027417">
    <property type="entry name" value="P-loop_NTPase"/>
</dbReference>
<dbReference type="InterPro" id="IPR017871">
    <property type="entry name" value="ABC_transporter-like_CS"/>
</dbReference>
<keyword evidence="3" id="KW-0547">Nucleotide-binding</keyword>
<proteinExistence type="predicted"/>
<keyword evidence="2 7" id="KW-0812">Transmembrane</keyword>
<feature type="domain" description="ABC transporter" evidence="8">
    <location>
        <begin position="341"/>
        <end position="584"/>
    </location>
</feature>
<feature type="transmembrane region" description="Helical" evidence="7">
    <location>
        <begin position="161"/>
        <end position="179"/>
    </location>
</feature>
<dbReference type="PANTHER" id="PTHR24221:SF646">
    <property type="entry name" value="HAEMOLYSIN SECRETION ATP-BINDING PROTEIN"/>
    <property type="match status" value="1"/>
</dbReference>
<accession>A0A7U3VSP5</accession>
<reference evidence="9 10" key="3">
    <citation type="journal article" date="2011" name="Nat. Chem. Biol.">
        <title>Reveromycin A biosynthesis uses RevG and RevJ for stereospecific spiroacetal formation.</title>
        <authorList>
            <person name="Takahashi S."/>
            <person name="Toyoda A."/>
            <person name="Sekiyama Y."/>
            <person name="Takagi H."/>
            <person name="Nogawa T."/>
            <person name="Uramoto M."/>
            <person name="Suzuki R."/>
            <person name="Koshino H."/>
            <person name="Kumano T."/>
            <person name="Panthee S."/>
            <person name="Dairi T."/>
            <person name="Ishikawa J."/>
            <person name="Ikeda H."/>
            <person name="Sakaki Y."/>
            <person name="Osada H."/>
        </authorList>
    </citation>
    <scope>NUCLEOTIDE SEQUENCE [LARGE SCALE GENOMIC DNA]</scope>
    <source>
        <strain evidence="9 10">SN-593</strain>
    </source>
</reference>
<reference evidence="9 10" key="4">
    <citation type="journal article" date="2020" name="Sci. Rep.">
        <title>beta-carboline chemical signals induce reveromycin production through a LuxR family regulator in Streptomyces sp. SN-593.</title>
        <authorList>
            <person name="Panthee S."/>
            <person name="Kito N."/>
            <person name="Hayashi T."/>
            <person name="Shimizu T."/>
            <person name="Ishikawa J."/>
            <person name="Hamamoto H."/>
            <person name="Osada H."/>
            <person name="Takahashi S."/>
        </authorList>
    </citation>
    <scope>NUCLEOTIDE SEQUENCE [LARGE SCALE GENOMIC DNA]</scope>
    <source>
        <strain evidence="9 10">SN-593</strain>
    </source>
</reference>
<dbReference type="Proteomes" id="UP000595703">
    <property type="component" value="Chromosome"/>
</dbReference>
<organism evidence="9 10">
    <name type="scientific">Actinacidiphila reveromycinica</name>
    <dbReference type="NCBI Taxonomy" id="659352"/>
    <lineage>
        <taxon>Bacteria</taxon>
        <taxon>Bacillati</taxon>
        <taxon>Actinomycetota</taxon>
        <taxon>Actinomycetes</taxon>
        <taxon>Kitasatosporales</taxon>
        <taxon>Streptomycetaceae</taxon>
        <taxon>Actinacidiphila</taxon>
    </lineage>
</organism>
<evidence type="ECO:0000256" key="7">
    <source>
        <dbReference type="SAM" id="Phobius"/>
    </source>
</evidence>
<dbReference type="GO" id="GO:0005886">
    <property type="term" value="C:plasma membrane"/>
    <property type="evidence" value="ECO:0007669"/>
    <property type="project" value="UniProtKB-SubCell"/>
</dbReference>
<feature type="transmembrane region" description="Helical" evidence="7">
    <location>
        <begin position="55"/>
        <end position="77"/>
    </location>
</feature>
<evidence type="ECO:0000256" key="2">
    <source>
        <dbReference type="ARBA" id="ARBA00022692"/>
    </source>
</evidence>
<sequence length="600" mass="63472">MLGMLPSQSLPLVGLLLFALVGAALAPVALTIANGRLVDVVSGAAVHGQAAALRHVTMLGVLIALGFLLQQLLVPVAQQAADALGRRLTRQLRDRVMAASLGPAGVGHLEDTDTLDLVTGAQGVGTAGFTPRDALIATANIGVARLQAVACAALIAVFHWWLALALLAGFGILTTGVVADYRRGHQALMGTPARLRRPSYVRDFAREPEAAKEIRVFGLRDWLDLRFHQEWRIAMAGLWRSRRDGRLLMPLLSAGVMAMQLWGFTVLGLAASHGDLSAGRFTAYAGALLGLSAVMGVSPDNVKIDQGAAAIPLVRALERALPSGGPDATAPAPVGGPAPTVRFEAVSFRYPGRAEPVFSGFDLDIEAGRSLAVVGVNGAGKSTLVKLLSGMYRPQSGRILIDGVPLAESGTGRWQRRIGAVFQDFVHYELSAADNVGLGAVEHLGDLDGLRLCADRAGATELIDRLDQGWQSMLSSKFPGGRDLSGGEWQRLALARALFAVRHGARLLILDEPASALDVRAEAELNDRFLSLTEGVTSVLISHRFSTTRRADRIVVLEHGTVLESGSHDELVAADGAYARMFRIQADRFTGPRAGGGARG</sequence>
<dbReference type="AlphaFoldDB" id="A0A7U3VSP5"/>
<name>A0A7U3VSP5_9ACTN</name>
<dbReference type="InterPro" id="IPR003593">
    <property type="entry name" value="AAA+_ATPase"/>
</dbReference>
<evidence type="ECO:0000256" key="5">
    <source>
        <dbReference type="ARBA" id="ARBA00022989"/>
    </source>
</evidence>
<evidence type="ECO:0000256" key="6">
    <source>
        <dbReference type="ARBA" id="ARBA00023136"/>
    </source>
</evidence>
<dbReference type="PROSITE" id="PS00211">
    <property type="entry name" value="ABC_TRANSPORTER_1"/>
    <property type="match status" value="1"/>
</dbReference>
<dbReference type="InterPro" id="IPR039421">
    <property type="entry name" value="Type_1_exporter"/>
</dbReference>
<feature type="transmembrane region" description="Helical" evidence="7">
    <location>
        <begin position="247"/>
        <end position="269"/>
    </location>
</feature>
<keyword evidence="10" id="KW-1185">Reference proteome</keyword>
<dbReference type="GO" id="GO:0005524">
    <property type="term" value="F:ATP binding"/>
    <property type="evidence" value="ECO:0007669"/>
    <property type="project" value="UniProtKB-KW"/>
</dbReference>
<keyword evidence="6 7" id="KW-0472">Membrane</keyword>
<dbReference type="PANTHER" id="PTHR24221">
    <property type="entry name" value="ATP-BINDING CASSETTE SUB-FAMILY B"/>
    <property type="match status" value="1"/>
</dbReference>
<gene>
    <name evidence="9" type="ORF">RVR_9641</name>
</gene>
<keyword evidence="5 7" id="KW-1133">Transmembrane helix</keyword>
<dbReference type="CDD" id="cd03228">
    <property type="entry name" value="ABCC_MRP_Like"/>
    <property type="match status" value="1"/>
</dbReference>
<evidence type="ECO:0000256" key="3">
    <source>
        <dbReference type="ARBA" id="ARBA00022741"/>
    </source>
</evidence>
<reference evidence="9 10" key="2">
    <citation type="journal article" date="2011" name="J. Antibiot.">
        <title>Furaquinocins I and J: novel polyketide isoprenoid hybrid compounds from Streptomyces reveromyceticus SN-593.</title>
        <authorList>
            <person name="Panthee S."/>
            <person name="Takahashi S."/>
            <person name="Takagi H."/>
            <person name="Nogawa T."/>
            <person name="Oowada E."/>
            <person name="Uramoto M."/>
            <person name="Osada H."/>
        </authorList>
    </citation>
    <scope>NUCLEOTIDE SEQUENCE [LARGE SCALE GENOMIC DNA]</scope>
    <source>
        <strain evidence="9 10">SN-593</strain>
    </source>
</reference>
<dbReference type="InterPro" id="IPR003439">
    <property type="entry name" value="ABC_transporter-like_ATP-bd"/>
</dbReference>
<keyword evidence="4 9" id="KW-0067">ATP-binding</keyword>
<evidence type="ECO:0000256" key="4">
    <source>
        <dbReference type="ARBA" id="ARBA00022840"/>
    </source>
</evidence>
<dbReference type="PROSITE" id="PS50893">
    <property type="entry name" value="ABC_TRANSPORTER_2"/>
    <property type="match status" value="1"/>
</dbReference>
<comment type="subcellular location">
    <subcellularLocation>
        <location evidence="1">Cell membrane</location>
        <topology evidence="1">Multi-pass membrane protein</topology>
    </subcellularLocation>
</comment>
<evidence type="ECO:0000313" key="10">
    <source>
        <dbReference type="Proteomes" id="UP000595703"/>
    </source>
</evidence>
<dbReference type="Gene3D" id="3.40.50.300">
    <property type="entry name" value="P-loop containing nucleotide triphosphate hydrolases"/>
    <property type="match status" value="1"/>
</dbReference>
<protein>
    <submittedName>
        <fullName evidence="9">Putative ABC transporter ATP-binding protein</fullName>
    </submittedName>
</protein>
<evidence type="ECO:0000256" key="1">
    <source>
        <dbReference type="ARBA" id="ARBA00004651"/>
    </source>
</evidence>
<dbReference type="GO" id="GO:0016887">
    <property type="term" value="F:ATP hydrolysis activity"/>
    <property type="evidence" value="ECO:0007669"/>
    <property type="project" value="InterPro"/>
</dbReference>
<dbReference type="KEGG" id="arev:RVR_9641"/>
<dbReference type="Gene3D" id="1.20.1560.10">
    <property type="entry name" value="ABC transporter type 1, transmembrane domain"/>
    <property type="match status" value="1"/>
</dbReference>
<dbReference type="SUPFAM" id="SSF52540">
    <property type="entry name" value="P-loop containing nucleoside triphosphate hydrolases"/>
    <property type="match status" value="1"/>
</dbReference>
<dbReference type="EMBL" id="AP018365">
    <property type="protein sequence ID" value="BBB01984.1"/>
    <property type="molecule type" value="Genomic_DNA"/>
</dbReference>
<dbReference type="SMART" id="SM00382">
    <property type="entry name" value="AAA"/>
    <property type="match status" value="1"/>
</dbReference>
<dbReference type="GO" id="GO:0034040">
    <property type="term" value="F:ATPase-coupled lipid transmembrane transporter activity"/>
    <property type="evidence" value="ECO:0007669"/>
    <property type="project" value="TreeGrafter"/>
</dbReference>
<dbReference type="Pfam" id="PF00005">
    <property type="entry name" value="ABC_tran"/>
    <property type="match status" value="1"/>
</dbReference>
<reference evidence="9 10" key="1">
    <citation type="journal article" date="2010" name="J. Bacteriol.">
        <title>Biochemical characterization of a novel indole prenyltransferase from Streptomyces sp. SN-593.</title>
        <authorList>
            <person name="Takahashi S."/>
            <person name="Takagi H."/>
            <person name="Toyoda A."/>
            <person name="Uramoto M."/>
            <person name="Nogawa T."/>
            <person name="Ueki M."/>
            <person name="Sakaki Y."/>
            <person name="Osada H."/>
        </authorList>
    </citation>
    <scope>NUCLEOTIDE SEQUENCE [LARGE SCALE GENOMIC DNA]</scope>
    <source>
        <strain evidence="9 10">SN-593</strain>
    </source>
</reference>
<dbReference type="InterPro" id="IPR036640">
    <property type="entry name" value="ABC1_TM_sf"/>
</dbReference>